<proteinExistence type="predicted"/>
<feature type="non-terminal residue" evidence="1">
    <location>
        <position position="252"/>
    </location>
</feature>
<feature type="non-terminal residue" evidence="1">
    <location>
        <position position="1"/>
    </location>
</feature>
<dbReference type="EMBL" id="UINC01190642">
    <property type="protein sequence ID" value="SVE04898.1"/>
    <property type="molecule type" value="Genomic_DNA"/>
</dbReference>
<name>A0A383ACS0_9ZZZZ</name>
<sequence length="252" mass="27758">ELLDEQRVAAKSMGEQTFVYHTNGQLWMGWDSYGNTGDQSCGASVPGWTYPGGYYGSPSALNYNCRAGYWIVAKVGATYSEGSSGDYVLSLGTEAGTTTQGWENAGNSYSQEPWKSTTTWSFPLGTGNVDISAVRRSWSYPGTANEYYRIGEYDYNDFVIEEITLTNNSGADIDYITLAAKADHDCGWNTESFTINFWADDIVDYDAETMTTMELDGDNQGTGGNDFGIDDPDRAYRGVRVGQTFINTPMPY</sequence>
<protein>
    <submittedName>
        <fullName evidence="1">Uncharacterized protein</fullName>
    </submittedName>
</protein>
<organism evidence="1">
    <name type="scientific">marine metagenome</name>
    <dbReference type="NCBI Taxonomy" id="408172"/>
    <lineage>
        <taxon>unclassified sequences</taxon>
        <taxon>metagenomes</taxon>
        <taxon>ecological metagenomes</taxon>
    </lineage>
</organism>
<reference evidence="1" key="1">
    <citation type="submission" date="2018-05" db="EMBL/GenBank/DDBJ databases">
        <authorList>
            <person name="Lanie J.A."/>
            <person name="Ng W.-L."/>
            <person name="Kazmierczak K.M."/>
            <person name="Andrzejewski T.M."/>
            <person name="Davidsen T.M."/>
            <person name="Wayne K.J."/>
            <person name="Tettelin H."/>
            <person name="Glass J.I."/>
            <person name="Rusch D."/>
            <person name="Podicherti R."/>
            <person name="Tsui H.-C.T."/>
            <person name="Winkler M.E."/>
        </authorList>
    </citation>
    <scope>NUCLEOTIDE SEQUENCE</scope>
</reference>
<gene>
    <name evidence="1" type="ORF">METZ01_LOCUS457752</name>
</gene>
<accession>A0A383ACS0</accession>
<dbReference type="AlphaFoldDB" id="A0A383ACS0"/>
<evidence type="ECO:0000313" key="1">
    <source>
        <dbReference type="EMBL" id="SVE04898.1"/>
    </source>
</evidence>